<dbReference type="PANTHER" id="PTHR46060">
    <property type="entry name" value="MARINER MOS1 TRANSPOSASE-LIKE PROTEIN"/>
    <property type="match status" value="1"/>
</dbReference>
<protein>
    <submittedName>
        <fullName evidence="1">Uncharacterized protein</fullName>
    </submittedName>
</protein>
<dbReference type="InterPro" id="IPR036397">
    <property type="entry name" value="RNaseH_sf"/>
</dbReference>
<evidence type="ECO:0000313" key="1">
    <source>
        <dbReference type="EMBL" id="KAJ4426694.1"/>
    </source>
</evidence>
<dbReference type="PANTHER" id="PTHR46060:SF1">
    <property type="entry name" value="MARINER MOS1 TRANSPOSASE-LIKE PROTEIN"/>
    <property type="match status" value="1"/>
</dbReference>
<evidence type="ECO:0000313" key="2">
    <source>
        <dbReference type="Proteomes" id="UP001148838"/>
    </source>
</evidence>
<reference evidence="1 2" key="1">
    <citation type="journal article" date="2022" name="Allergy">
        <title>Genome assembly and annotation of Periplaneta americana reveal a comprehensive cockroach allergen profile.</title>
        <authorList>
            <person name="Wang L."/>
            <person name="Xiong Q."/>
            <person name="Saelim N."/>
            <person name="Wang L."/>
            <person name="Nong W."/>
            <person name="Wan A.T."/>
            <person name="Shi M."/>
            <person name="Liu X."/>
            <person name="Cao Q."/>
            <person name="Hui J.H.L."/>
            <person name="Sookrung N."/>
            <person name="Leung T.F."/>
            <person name="Tungtrongchitr A."/>
            <person name="Tsui S.K.W."/>
        </authorList>
    </citation>
    <scope>NUCLEOTIDE SEQUENCE [LARGE SCALE GENOMIC DNA]</scope>
    <source>
        <strain evidence="1">PWHHKU_190912</strain>
    </source>
</reference>
<comment type="caution">
    <text evidence="1">The sequence shown here is derived from an EMBL/GenBank/DDBJ whole genome shotgun (WGS) entry which is preliminary data.</text>
</comment>
<proteinExistence type="predicted"/>
<sequence>MDDLTEALVVEVCILAVQETFHLKNHLVVILPRNGFFIRGKRKKSLDAISGEYGGEAKFDSLKKQHMKKPLRGRHFQNDDEVIFEVECFLNNQNADFYNQGLHQVIHHWEKCVALKGKYVEKD</sequence>
<dbReference type="Gene3D" id="3.30.420.10">
    <property type="entry name" value="Ribonuclease H-like superfamily/Ribonuclease H"/>
    <property type="match status" value="1"/>
</dbReference>
<dbReference type="InterPro" id="IPR052709">
    <property type="entry name" value="Transposase-MT_Hybrid"/>
</dbReference>
<dbReference type="Proteomes" id="UP001148838">
    <property type="component" value="Unassembled WGS sequence"/>
</dbReference>
<organism evidence="1 2">
    <name type="scientific">Periplaneta americana</name>
    <name type="common">American cockroach</name>
    <name type="synonym">Blatta americana</name>
    <dbReference type="NCBI Taxonomy" id="6978"/>
    <lineage>
        <taxon>Eukaryota</taxon>
        <taxon>Metazoa</taxon>
        <taxon>Ecdysozoa</taxon>
        <taxon>Arthropoda</taxon>
        <taxon>Hexapoda</taxon>
        <taxon>Insecta</taxon>
        <taxon>Pterygota</taxon>
        <taxon>Neoptera</taxon>
        <taxon>Polyneoptera</taxon>
        <taxon>Dictyoptera</taxon>
        <taxon>Blattodea</taxon>
        <taxon>Blattoidea</taxon>
        <taxon>Blattidae</taxon>
        <taxon>Blattinae</taxon>
        <taxon>Periplaneta</taxon>
    </lineage>
</organism>
<dbReference type="EMBL" id="JAJSOF020000039">
    <property type="protein sequence ID" value="KAJ4426694.1"/>
    <property type="molecule type" value="Genomic_DNA"/>
</dbReference>
<keyword evidence="2" id="KW-1185">Reference proteome</keyword>
<accession>A0ABQ8RYH0</accession>
<name>A0ABQ8RYH0_PERAM</name>
<gene>
    <name evidence="1" type="ORF">ANN_26492</name>
</gene>